<dbReference type="OrthoDB" id="10066058at2759"/>
<dbReference type="AlphaFoldDB" id="A0A8B7XRI1"/>
<dbReference type="InterPro" id="IPR000571">
    <property type="entry name" value="Znf_CCCH"/>
</dbReference>
<evidence type="ECO:0000256" key="7">
    <source>
        <dbReference type="SAM" id="MobiDB-lite"/>
    </source>
</evidence>
<dbReference type="GO" id="GO:0008270">
    <property type="term" value="F:zinc ion binding"/>
    <property type="evidence" value="ECO:0007669"/>
    <property type="project" value="UniProtKB-KW"/>
</dbReference>
<evidence type="ECO:0000256" key="6">
    <source>
        <dbReference type="PROSITE-ProRule" id="PRU00723"/>
    </source>
</evidence>
<dbReference type="GeneID" id="110975345"/>
<feature type="compositionally biased region" description="Polar residues" evidence="7">
    <location>
        <begin position="389"/>
        <end position="402"/>
    </location>
</feature>
<evidence type="ECO:0000256" key="3">
    <source>
        <dbReference type="ARBA" id="ARBA00037262"/>
    </source>
</evidence>
<dbReference type="Proteomes" id="UP000694845">
    <property type="component" value="Unplaced"/>
</dbReference>
<keyword evidence="9" id="KW-1185">Reference proteome</keyword>
<evidence type="ECO:0000256" key="5">
    <source>
        <dbReference type="ARBA" id="ARBA00042384"/>
    </source>
</evidence>
<keyword evidence="6" id="KW-0863">Zinc-finger</keyword>
<evidence type="ECO:0000313" key="10">
    <source>
        <dbReference type="RefSeq" id="XP_022083453.1"/>
    </source>
</evidence>
<dbReference type="CTD" id="11097"/>
<gene>
    <name evidence="10" type="primary">LOC110975345</name>
</gene>
<feature type="compositionally biased region" description="Basic and acidic residues" evidence="7">
    <location>
        <begin position="74"/>
        <end position="88"/>
    </location>
</feature>
<feature type="region of interest" description="Disordered" evidence="7">
    <location>
        <begin position="56"/>
        <end position="102"/>
    </location>
</feature>
<feature type="zinc finger region" description="C3H1-type" evidence="6">
    <location>
        <begin position="1"/>
        <end position="25"/>
    </location>
</feature>
<evidence type="ECO:0000313" key="9">
    <source>
        <dbReference type="Proteomes" id="UP000694845"/>
    </source>
</evidence>
<keyword evidence="6" id="KW-0862">Zinc</keyword>
<dbReference type="GO" id="GO:0031965">
    <property type="term" value="C:nuclear membrane"/>
    <property type="evidence" value="ECO:0007669"/>
    <property type="project" value="UniProtKB-SubCell"/>
</dbReference>
<evidence type="ECO:0000259" key="8">
    <source>
        <dbReference type="PROSITE" id="PS50103"/>
    </source>
</evidence>
<dbReference type="InterPro" id="IPR051767">
    <property type="entry name" value="Nucleoporin_NUP42"/>
</dbReference>
<name>A0A8B7XRI1_ACAPL</name>
<keyword evidence="6" id="KW-0479">Metal-binding</keyword>
<evidence type="ECO:0000256" key="2">
    <source>
        <dbReference type="ARBA" id="ARBA00023242"/>
    </source>
</evidence>
<comment type="subcellular location">
    <subcellularLocation>
        <location evidence="1">Nucleus membrane</location>
        <topology evidence="1">Peripheral membrane protein</topology>
        <orientation evidence="1">Cytoplasmic side</orientation>
    </subcellularLocation>
</comment>
<sequence>MVVCHFFLRGNCKFGDRCRNEHPRGGIGGGYPSYGGGGYQSFGGRGNFAYSSRGDGSYGSYGQQQSNHNNPYVYRKDTSGGRNYDGRSDGSNYDGYGGGGTYGRSGGSQNRFGVLSNLGDHMQNGDTKEHEILDIIKQDAKEWEASQMWPLSCYKPNKARSYVPGFEDISPDEVRYLAYTAEKENKFDQHKATFAAVLNIYKSQRDVMQNPSRDLKTRLINAFRGAPTSSSVFGNTDSPVELMYGNSTVSGGSGQAFGGSGFGSASTGFGSMPASSDTSGFGGSTMGKTFTGNFGIQPSQGQAGGSASTGLFGKQVATGSTGTRLFGKPAPTGSQTGLFGNQASSGTTGAGLFGKPATIGVNDTGGSGGIVGAGGSSSQVGLFGKPPASGTSGNSQPSSFGMTQVDFRSPQGSSWGTGAPTSPQTSTYTPLNELTAEEKEQFKAQSFMLGKVPTRPPPIELCR</sequence>
<dbReference type="PANTHER" id="PTHR46527">
    <property type="entry name" value="NUCLEOPORIN-LIKE PROTEIN 2"/>
    <property type="match status" value="1"/>
</dbReference>
<comment type="function">
    <text evidence="3">Required for the export of mRNAs containing poly(A) tails from the nucleus into the cytoplasm.</text>
</comment>
<dbReference type="SMART" id="SM00356">
    <property type="entry name" value="ZnF_C3H1"/>
    <property type="match status" value="1"/>
</dbReference>
<proteinExistence type="predicted"/>
<dbReference type="KEGG" id="aplc:110975345"/>
<feature type="domain" description="C3H1-type" evidence="8">
    <location>
        <begin position="1"/>
        <end position="25"/>
    </location>
</feature>
<feature type="compositionally biased region" description="Polar residues" evidence="7">
    <location>
        <begin position="410"/>
        <end position="432"/>
    </location>
</feature>
<dbReference type="PROSITE" id="PS50103">
    <property type="entry name" value="ZF_C3H1"/>
    <property type="match status" value="1"/>
</dbReference>
<dbReference type="PANTHER" id="PTHR46527:SF1">
    <property type="entry name" value="NUCLEOPORIN NUP42"/>
    <property type="match status" value="1"/>
</dbReference>
<dbReference type="Gene3D" id="4.10.1000.10">
    <property type="entry name" value="Zinc finger, CCCH-type"/>
    <property type="match status" value="1"/>
</dbReference>
<evidence type="ECO:0000256" key="4">
    <source>
        <dbReference type="ARBA" id="ARBA00039886"/>
    </source>
</evidence>
<organism evidence="9 10">
    <name type="scientific">Acanthaster planci</name>
    <name type="common">Crown-of-thorns starfish</name>
    <dbReference type="NCBI Taxonomy" id="133434"/>
    <lineage>
        <taxon>Eukaryota</taxon>
        <taxon>Metazoa</taxon>
        <taxon>Echinodermata</taxon>
        <taxon>Eleutherozoa</taxon>
        <taxon>Asterozoa</taxon>
        <taxon>Asteroidea</taxon>
        <taxon>Valvatacea</taxon>
        <taxon>Valvatida</taxon>
        <taxon>Acanthasteridae</taxon>
        <taxon>Acanthaster</taxon>
    </lineage>
</organism>
<keyword evidence="2" id="KW-0539">Nucleus</keyword>
<dbReference type="OMA" id="CHNEHFD"/>
<dbReference type="RefSeq" id="XP_022083453.1">
    <property type="nucleotide sequence ID" value="XM_022227761.1"/>
</dbReference>
<feature type="compositionally biased region" description="Low complexity" evidence="7">
    <location>
        <begin position="56"/>
        <end position="66"/>
    </location>
</feature>
<feature type="region of interest" description="Disordered" evidence="7">
    <location>
        <begin position="384"/>
        <end position="433"/>
    </location>
</feature>
<accession>A0A8B7XRI1</accession>
<dbReference type="Pfam" id="PF00642">
    <property type="entry name" value="zf-CCCH"/>
    <property type="match status" value="1"/>
</dbReference>
<protein>
    <recommendedName>
        <fullName evidence="4">Nucleoporin NUP42</fullName>
    </recommendedName>
    <alternativeName>
        <fullName evidence="5">Nucleoporin-like protein 2</fullName>
    </alternativeName>
</protein>
<reference evidence="10" key="1">
    <citation type="submission" date="2025-08" db="UniProtKB">
        <authorList>
            <consortium name="RefSeq"/>
        </authorList>
    </citation>
    <scope>IDENTIFICATION</scope>
</reference>
<evidence type="ECO:0000256" key="1">
    <source>
        <dbReference type="ARBA" id="ARBA00004335"/>
    </source>
</evidence>